<dbReference type="PIRSF" id="PIRSF000883">
    <property type="entry name" value="Pesterase_MJ0912"/>
    <property type="match status" value="1"/>
</dbReference>
<dbReference type="RefSeq" id="WP_146813014.1">
    <property type="nucleotide sequence ID" value="NZ_BJYD01000004.1"/>
</dbReference>
<dbReference type="InterPro" id="IPR029052">
    <property type="entry name" value="Metallo-depent_PP-like"/>
</dbReference>
<dbReference type="InterPro" id="IPR050126">
    <property type="entry name" value="Ap4A_hydrolase"/>
</dbReference>
<dbReference type="EMBL" id="BJYD01000004">
    <property type="protein sequence ID" value="GEN52261.1"/>
    <property type="molecule type" value="Genomic_DNA"/>
</dbReference>
<dbReference type="SUPFAM" id="SSF56300">
    <property type="entry name" value="Metallo-dependent phosphatases"/>
    <property type="match status" value="1"/>
</dbReference>
<protein>
    <submittedName>
        <fullName evidence="3">Phosphodiesterase</fullName>
    </submittedName>
</protein>
<reference evidence="3 4" key="1">
    <citation type="submission" date="2019-07" db="EMBL/GenBank/DDBJ databases">
        <title>Whole genome shotgun sequence of Halobacillus faecis NBRC 103569.</title>
        <authorList>
            <person name="Hosoyama A."/>
            <person name="Uohara A."/>
            <person name="Ohji S."/>
            <person name="Ichikawa N."/>
        </authorList>
    </citation>
    <scope>NUCLEOTIDE SEQUENCE [LARGE SCALE GENOMIC DNA]</scope>
    <source>
        <strain evidence="3 4">NBRC 103569</strain>
    </source>
</reference>
<organism evidence="3 4">
    <name type="scientific">Halobacillus faecis</name>
    <dbReference type="NCBI Taxonomy" id="360184"/>
    <lineage>
        <taxon>Bacteria</taxon>
        <taxon>Bacillati</taxon>
        <taxon>Bacillota</taxon>
        <taxon>Bacilli</taxon>
        <taxon>Bacillales</taxon>
        <taxon>Bacillaceae</taxon>
        <taxon>Halobacillus</taxon>
    </lineage>
</organism>
<evidence type="ECO:0000313" key="3">
    <source>
        <dbReference type="EMBL" id="GEN52261.1"/>
    </source>
</evidence>
<comment type="similarity">
    <text evidence="1">Belongs to the metallophosphoesterase superfamily. YfcE family.</text>
</comment>
<evidence type="ECO:0000313" key="4">
    <source>
        <dbReference type="Proteomes" id="UP000321886"/>
    </source>
</evidence>
<dbReference type="GO" id="GO:0005737">
    <property type="term" value="C:cytoplasm"/>
    <property type="evidence" value="ECO:0007669"/>
    <property type="project" value="TreeGrafter"/>
</dbReference>
<name>A0A511WP32_9BACI</name>
<comment type="caution">
    <text evidence="3">The sequence shown here is derived from an EMBL/GenBank/DDBJ whole genome shotgun (WGS) entry which is preliminary data.</text>
</comment>
<sequence length="267" mass="31210">MKRLAVMTDVHGNMYALQAVLRDLKKQRIDTTFCTGDLIGIGPFSNQVCERLYSLKDMNIVRGNHDEAVLALMKGDPYPESRIDVQEHHQWVADHLYKRYAKWIENLPRQMVKEIEGRSFQFTHYPMDAKSSLLPISEDPFDQLVPPNGENFSQLEELEAGTVLCFGHDHDVHHFSMNDRVFFNPGALGCNNVPYARYGIIEVEDGNVRFIKRQVPYPMATYLERLNRIDFPRKEVILKLFQKNRRTHHDPTETYRISSDHYNESRK</sequence>
<dbReference type="PANTHER" id="PTHR42850:SF2">
    <property type="entry name" value="BLL5683 PROTEIN"/>
    <property type="match status" value="1"/>
</dbReference>
<proteinExistence type="inferred from homology"/>
<dbReference type="Gene3D" id="3.60.21.10">
    <property type="match status" value="1"/>
</dbReference>
<dbReference type="OrthoDB" id="9813918at2"/>
<keyword evidence="4" id="KW-1185">Reference proteome</keyword>
<dbReference type="PANTHER" id="PTHR42850">
    <property type="entry name" value="METALLOPHOSPHOESTERASE"/>
    <property type="match status" value="1"/>
</dbReference>
<dbReference type="InterPro" id="IPR024654">
    <property type="entry name" value="Calcineurin-like_PHP_lpxH"/>
</dbReference>
<evidence type="ECO:0000256" key="1">
    <source>
        <dbReference type="ARBA" id="ARBA00008950"/>
    </source>
</evidence>
<dbReference type="InterPro" id="IPR011152">
    <property type="entry name" value="Pesterase_MJ0912"/>
</dbReference>
<feature type="domain" description="Calcineurin-like phosphoesterase" evidence="2">
    <location>
        <begin position="3"/>
        <end position="205"/>
    </location>
</feature>
<dbReference type="Proteomes" id="UP000321886">
    <property type="component" value="Unassembled WGS sequence"/>
</dbReference>
<evidence type="ECO:0000259" key="2">
    <source>
        <dbReference type="Pfam" id="PF12850"/>
    </source>
</evidence>
<dbReference type="Pfam" id="PF12850">
    <property type="entry name" value="Metallophos_2"/>
    <property type="match status" value="1"/>
</dbReference>
<dbReference type="GO" id="GO:0016791">
    <property type="term" value="F:phosphatase activity"/>
    <property type="evidence" value="ECO:0007669"/>
    <property type="project" value="TreeGrafter"/>
</dbReference>
<accession>A0A511WP32</accession>
<gene>
    <name evidence="3" type="ORF">HFA01_05230</name>
</gene>
<dbReference type="AlphaFoldDB" id="A0A511WP32"/>